<dbReference type="GO" id="GO:0010190">
    <property type="term" value="P:cytochrome b6f complex assembly"/>
    <property type="evidence" value="ECO:0007669"/>
    <property type="project" value="TreeGrafter"/>
</dbReference>
<dbReference type="HOGENOM" id="CLU_901239_0_0_1"/>
<dbReference type="AlphaFoldDB" id="A0A0D3BB25"/>
<dbReference type="PANTHER" id="PTHR34943:SF2">
    <property type="entry name" value="PROTEIN COFACTOR ASSEMBLY OF COMPLEX C SUBUNIT B CCB4, CHLOROPLASTIC"/>
    <property type="match status" value="1"/>
</dbReference>
<evidence type="ECO:0000313" key="2">
    <source>
        <dbReference type="Proteomes" id="UP000032141"/>
    </source>
</evidence>
<dbReference type="STRING" id="109376.A0A0D3BB25"/>
<keyword evidence="2" id="KW-1185">Reference proteome</keyword>
<name>A0A0D3BB25_BRAOL</name>
<evidence type="ECO:0000313" key="1">
    <source>
        <dbReference type="EnsemblPlants" id="Bo3g065370.1"/>
    </source>
</evidence>
<dbReference type="Proteomes" id="UP000032141">
    <property type="component" value="Chromosome C3"/>
</dbReference>
<dbReference type="PANTHER" id="PTHR34943">
    <property type="match status" value="1"/>
</dbReference>
<dbReference type="InterPro" id="IPR044705">
    <property type="entry name" value="CCB4"/>
</dbReference>
<reference evidence="1 2" key="1">
    <citation type="journal article" date="2014" name="Genome Biol.">
        <title>Transcriptome and methylome profiling reveals relics of genome dominance in the mesopolyploid Brassica oleracea.</title>
        <authorList>
            <person name="Parkin I.A."/>
            <person name="Koh C."/>
            <person name="Tang H."/>
            <person name="Robinson S.J."/>
            <person name="Kagale S."/>
            <person name="Clarke W.E."/>
            <person name="Town C.D."/>
            <person name="Nixon J."/>
            <person name="Krishnakumar V."/>
            <person name="Bidwell S.L."/>
            <person name="Denoeud F."/>
            <person name="Belcram H."/>
            <person name="Links M.G."/>
            <person name="Just J."/>
            <person name="Clarke C."/>
            <person name="Bender T."/>
            <person name="Huebert T."/>
            <person name="Mason A.S."/>
            <person name="Pires J.C."/>
            <person name="Barker G."/>
            <person name="Moore J."/>
            <person name="Walley P.G."/>
            <person name="Manoli S."/>
            <person name="Batley J."/>
            <person name="Edwards D."/>
            <person name="Nelson M.N."/>
            <person name="Wang X."/>
            <person name="Paterson A.H."/>
            <person name="King G."/>
            <person name="Bancroft I."/>
            <person name="Chalhoub B."/>
            <person name="Sharpe A.G."/>
        </authorList>
    </citation>
    <scope>NUCLEOTIDE SEQUENCE</scope>
    <source>
        <strain evidence="1 2">cv. TO1000</strain>
    </source>
</reference>
<protein>
    <submittedName>
        <fullName evidence="1">Uncharacterized protein</fullName>
    </submittedName>
</protein>
<accession>A0A0D3BB25</accession>
<dbReference type="Pfam" id="PF11152">
    <property type="entry name" value="CCB2_CCB4"/>
    <property type="match status" value="1"/>
</dbReference>
<proteinExistence type="predicted"/>
<dbReference type="EnsemblPlants" id="Bo3g065370.1">
    <property type="protein sequence ID" value="Bo3g065370.1"/>
    <property type="gene ID" value="Bo3g065370"/>
</dbReference>
<dbReference type="InterPro" id="IPR021325">
    <property type="entry name" value="CCB2/CCB4"/>
</dbReference>
<dbReference type="GO" id="GO:0009507">
    <property type="term" value="C:chloroplast"/>
    <property type="evidence" value="ECO:0007669"/>
    <property type="project" value="TreeGrafter"/>
</dbReference>
<dbReference type="Gramene" id="Bo3g065370.1">
    <property type="protein sequence ID" value="Bo3g065370.1"/>
    <property type="gene ID" value="Bo3g065370"/>
</dbReference>
<organism evidence="1 2">
    <name type="scientific">Brassica oleracea var. oleracea</name>
    <dbReference type="NCBI Taxonomy" id="109376"/>
    <lineage>
        <taxon>Eukaryota</taxon>
        <taxon>Viridiplantae</taxon>
        <taxon>Streptophyta</taxon>
        <taxon>Embryophyta</taxon>
        <taxon>Tracheophyta</taxon>
        <taxon>Spermatophyta</taxon>
        <taxon>Magnoliopsida</taxon>
        <taxon>eudicotyledons</taxon>
        <taxon>Gunneridae</taxon>
        <taxon>Pentapetalae</taxon>
        <taxon>rosids</taxon>
        <taxon>malvids</taxon>
        <taxon>Brassicales</taxon>
        <taxon>Brassicaceae</taxon>
        <taxon>Brassiceae</taxon>
        <taxon>Brassica</taxon>
    </lineage>
</organism>
<reference evidence="1" key="2">
    <citation type="submission" date="2015-03" db="UniProtKB">
        <authorList>
            <consortium name="EnsemblPlants"/>
        </authorList>
    </citation>
    <scope>IDENTIFICATION</scope>
</reference>
<sequence length="309" mass="35253">MIEDSLLRLSTATASNAFFRHLPTPPDSSAHLRSIPKYHLPQIQSTISGNRALEEIPRHQSKSIKAFHHTIYLHDLLQQGRLEVSHVRFCKVESTPPIIEHSLPHLKSVAAPFLDCVCGVLRRNRRKPWQELIVLDIKGRVRVWRDYHGDVSVAQVERFFSKLSGLGNILRQQHVASLWLLSTMVCALCKSGWLLDKLIKGSMLFGQSFSLYHGRSELPFLHANTQVVILQPLGDKGITRIGGNMIRCFTSSDQAYIPSIERSWLRGGVVLVQLIFPKKQIAVSTQPRKAEKIHHMRRRVDRFKELMKA</sequence>